<evidence type="ECO:0000313" key="2">
    <source>
        <dbReference type="EMBL" id="EDO60090.1"/>
    </source>
</evidence>
<sequence>MQISCLAQARAVREKKKPRAWSAKCVNAQPGLMRHKEMPAPTRAQNKTHPTKVRCAVYIQAQPGGAGDRGRTGTVSLPLDFESSTSANSITPAELLTARFIIQYEKRKSKIKMKKL</sequence>
<feature type="region of interest" description="Disordered" evidence="1">
    <location>
        <begin position="32"/>
        <end position="51"/>
    </location>
</feature>
<name>A7VWE3_9FIRM</name>
<accession>A7VWE3</accession>
<evidence type="ECO:0000313" key="3">
    <source>
        <dbReference type="Proteomes" id="UP000003490"/>
    </source>
</evidence>
<protein>
    <submittedName>
        <fullName evidence="2">Uncharacterized protein</fullName>
    </submittedName>
</protein>
<comment type="caution">
    <text evidence="2">The sequence shown here is derived from an EMBL/GenBank/DDBJ whole genome shotgun (WGS) entry which is preliminary data.</text>
</comment>
<organism evidence="2 3">
    <name type="scientific">[Clostridium] leptum DSM 753</name>
    <dbReference type="NCBI Taxonomy" id="428125"/>
    <lineage>
        <taxon>Bacteria</taxon>
        <taxon>Bacillati</taxon>
        <taxon>Bacillota</taxon>
        <taxon>Clostridia</taxon>
        <taxon>Eubacteriales</taxon>
        <taxon>Oscillospiraceae</taxon>
        <taxon>Oscillospiraceae incertae sedis</taxon>
    </lineage>
</organism>
<dbReference type="HOGENOM" id="CLU_2092551_0_0_9"/>
<proteinExistence type="predicted"/>
<evidence type="ECO:0000256" key="1">
    <source>
        <dbReference type="SAM" id="MobiDB-lite"/>
    </source>
</evidence>
<dbReference type="EMBL" id="ABCB02000020">
    <property type="protein sequence ID" value="EDO60090.1"/>
    <property type="molecule type" value="Genomic_DNA"/>
</dbReference>
<dbReference type="AlphaFoldDB" id="A7VWE3"/>
<reference evidence="2 3" key="1">
    <citation type="submission" date="2007-08" db="EMBL/GenBank/DDBJ databases">
        <title>Draft genome sequence of Clostridium leptum (DSM 753).</title>
        <authorList>
            <person name="Sudarsanam P."/>
            <person name="Ley R."/>
            <person name="Guruge J."/>
            <person name="Turnbaugh P.J."/>
            <person name="Mahowald M."/>
            <person name="Liep D."/>
            <person name="Gordon J."/>
        </authorList>
    </citation>
    <scope>NUCLEOTIDE SEQUENCE [LARGE SCALE GENOMIC DNA]</scope>
    <source>
        <strain evidence="2 3">DSM 753</strain>
    </source>
</reference>
<reference evidence="2 3" key="2">
    <citation type="submission" date="2007-08" db="EMBL/GenBank/DDBJ databases">
        <authorList>
            <person name="Fulton L."/>
            <person name="Clifton S."/>
            <person name="Fulton B."/>
            <person name="Xu J."/>
            <person name="Minx P."/>
            <person name="Pepin K.H."/>
            <person name="Johnson M."/>
            <person name="Thiruvilangam P."/>
            <person name="Bhonagiri V."/>
            <person name="Nash W.E."/>
            <person name="Wang C."/>
            <person name="Mardis E.R."/>
            <person name="Wilson R.K."/>
        </authorList>
    </citation>
    <scope>NUCLEOTIDE SEQUENCE [LARGE SCALE GENOMIC DNA]</scope>
    <source>
        <strain evidence="2 3">DSM 753</strain>
    </source>
</reference>
<dbReference type="Proteomes" id="UP000003490">
    <property type="component" value="Unassembled WGS sequence"/>
</dbReference>
<gene>
    <name evidence="2" type="ORF">CLOLEP_02907</name>
</gene>